<organism evidence="1">
    <name type="scientific">marine metagenome</name>
    <dbReference type="NCBI Taxonomy" id="408172"/>
    <lineage>
        <taxon>unclassified sequences</taxon>
        <taxon>metagenomes</taxon>
        <taxon>ecological metagenomes</taxon>
    </lineage>
</organism>
<reference evidence="1" key="1">
    <citation type="submission" date="2018-05" db="EMBL/GenBank/DDBJ databases">
        <authorList>
            <person name="Lanie J.A."/>
            <person name="Ng W.-L."/>
            <person name="Kazmierczak K.M."/>
            <person name="Andrzejewski T.M."/>
            <person name="Davidsen T.M."/>
            <person name="Wayne K.J."/>
            <person name="Tettelin H."/>
            <person name="Glass J.I."/>
            <person name="Rusch D."/>
            <person name="Podicherti R."/>
            <person name="Tsui H.-C.T."/>
            <person name="Winkler M.E."/>
        </authorList>
    </citation>
    <scope>NUCLEOTIDE SEQUENCE</scope>
</reference>
<accession>A0A382TGW5</accession>
<dbReference type="InterPro" id="IPR011652">
    <property type="entry name" value="MORN_2"/>
</dbReference>
<evidence type="ECO:0008006" key="2">
    <source>
        <dbReference type="Google" id="ProtNLM"/>
    </source>
</evidence>
<feature type="non-terminal residue" evidence="1">
    <location>
        <position position="1"/>
    </location>
</feature>
<gene>
    <name evidence="1" type="ORF">METZ01_LOCUS374204</name>
</gene>
<dbReference type="AlphaFoldDB" id="A0A382TGW5"/>
<dbReference type="Gene3D" id="2.20.110.10">
    <property type="entry name" value="Histone H3 K4-specific methyltransferase SET7/9 N-terminal domain"/>
    <property type="match status" value="1"/>
</dbReference>
<dbReference type="SUPFAM" id="SSF82185">
    <property type="entry name" value="Histone H3 K4-specific methyltransferase SET7/9 N-terminal domain"/>
    <property type="match status" value="1"/>
</dbReference>
<proteinExistence type="predicted"/>
<name>A0A382TGW5_9ZZZZ</name>
<dbReference type="EMBL" id="UINC01136528">
    <property type="protein sequence ID" value="SVD21350.1"/>
    <property type="molecule type" value="Genomic_DNA"/>
</dbReference>
<protein>
    <recommendedName>
        <fullName evidence="2">MORN repeat-containing protein</fullName>
    </recommendedName>
</protein>
<evidence type="ECO:0000313" key="1">
    <source>
        <dbReference type="EMBL" id="SVD21350.1"/>
    </source>
</evidence>
<dbReference type="Pfam" id="PF07661">
    <property type="entry name" value="MORN_2"/>
    <property type="match status" value="3"/>
</dbReference>
<sequence>VKYRIIILLALLSSCSTPDECPEFNYNSINKLTTLSDGLPYTGRCTVYGDGYKKSIQQYLNGVDYGAWIFYFSNGNIETKGKFRNGMRVGKWKYYYESGNIKQISSYSRLGVREGKWIEYDEDGKVMGTIIYE</sequence>